<proteinExistence type="predicted"/>
<feature type="compositionally biased region" description="Low complexity" evidence="1">
    <location>
        <begin position="184"/>
        <end position="193"/>
    </location>
</feature>
<dbReference type="EMBL" id="JAFNEN010002402">
    <property type="protein sequence ID" value="KAG8172766.1"/>
    <property type="molecule type" value="Genomic_DNA"/>
</dbReference>
<name>A0AAV6TMI0_9ARAC</name>
<evidence type="ECO:0000313" key="3">
    <source>
        <dbReference type="Proteomes" id="UP000827092"/>
    </source>
</evidence>
<organism evidence="2 3">
    <name type="scientific">Oedothorax gibbosus</name>
    <dbReference type="NCBI Taxonomy" id="931172"/>
    <lineage>
        <taxon>Eukaryota</taxon>
        <taxon>Metazoa</taxon>
        <taxon>Ecdysozoa</taxon>
        <taxon>Arthropoda</taxon>
        <taxon>Chelicerata</taxon>
        <taxon>Arachnida</taxon>
        <taxon>Araneae</taxon>
        <taxon>Araneomorphae</taxon>
        <taxon>Entelegynae</taxon>
        <taxon>Araneoidea</taxon>
        <taxon>Linyphiidae</taxon>
        <taxon>Erigoninae</taxon>
        <taxon>Oedothorax</taxon>
    </lineage>
</organism>
<dbReference type="AlphaFoldDB" id="A0AAV6TMI0"/>
<dbReference type="Proteomes" id="UP000827092">
    <property type="component" value="Unassembled WGS sequence"/>
</dbReference>
<gene>
    <name evidence="2" type="ORF">JTE90_023462</name>
</gene>
<comment type="caution">
    <text evidence="2">The sequence shown here is derived from an EMBL/GenBank/DDBJ whole genome shotgun (WGS) entry which is preliminary data.</text>
</comment>
<reference evidence="2 3" key="1">
    <citation type="journal article" date="2022" name="Nat. Ecol. Evol.">
        <title>A masculinizing supergene underlies an exaggerated male reproductive morph in a spider.</title>
        <authorList>
            <person name="Hendrickx F."/>
            <person name="De Corte Z."/>
            <person name="Sonet G."/>
            <person name="Van Belleghem S.M."/>
            <person name="Kostlbacher S."/>
            <person name="Vangestel C."/>
        </authorList>
    </citation>
    <scope>NUCLEOTIDE SEQUENCE [LARGE SCALE GENOMIC DNA]</scope>
    <source>
        <strain evidence="2">W744_W776</strain>
    </source>
</reference>
<accession>A0AAV6TMI0</accession>
<keyword evidence="3" id="KW-1185">Reference proteome</keyword>
<evidence type="ECO:0000313" key="2">
    <source>
        <dbReference type="EMBL" id="KAG8172766.1"/>
    </source>
</evidence>
<sequence>MANAGVPGSQELESRVHQDDVVFVFQAGKTKAARIRGTVEIVVTGEGRWADEVECDLDKLANLDVDLAELLLGIFACPHGEVEGWKKERLEGVYPLPWGPGKICRFVWRGQESLDFLGVLAELEANGGTEEGSRYVVRDDLQGLTSDVEGGRSVAAWGDARKMNGAALRGVSRRPKAFGDGGSKSRSVWSSSGDLPMSSRSSAKARIL</sequence>
<protein>
    <submittedName>
        <fullName evidence="2">Uncharacterized protein</fullName>
    </submittedName>
</protein>
<evidence type="ECO:0000256" key="1">
    <source>
        <dbReference type="SAM" id="MobiDB-lite"/>
    </source>
</evidence>
<feature type="region of interest" description="Disordered" evidence="1">
    <location>
        <begin position="173"/>
        <end position="208"/>
    </location>
</feature>